<dbReference type="InterPro" id="IPR006050">
    <property type="entry name" value="DNA_photolyase_N"/>
</dbReference>
<protein>
    <submittedName>
        <fullName evidence="7">Deoxyribodipyrimidine photo-lyase</fullName>
    </submittedName>
</protein>
<comment type="similarity">
    <text evidence="5">Belongs to the DNA photolyase family.</text>
</comment>
<feature type="domain" description="Photolyase/cryptochrome alpha/beta" evidence="6">
    <location>
        <begin position="2"/>
        <end position="128"/>
    </location>
</feature>
<dbReference type="Pfam" id="PF03441">
    <property type="entry name" value="FAD_binding_7"/>
    <property type="match status" value="1"/>
</dbReference>
<dbReference type="Proteomes" id="UP000679690">
    <property type="component" value="Unassembled WGS sequence"/>
</dbReference>
<dbReference type="PANTHER" id="PTHR11455:SF9">
    <property type="entry name" value="CRYPTOCHROME CIRCADIAN CLOCK 5 ISOFORM X1"/>
    <property type="match status" value="1"/>
</dbReference>
<dbReference type="InterPro" id="IPR014729">
    <property type="entry name" value="Rossmann-like_a/b/a_fold"/>
</dbReference>
<evidence type="ECO:0000259" key="6">
    <source>
        <dbReference type="PROSITE" id="PS51645"/>
    </source>
</evidence>
<evidence type="ECO:0000313" key="7">
    <source>
        <dbReference type="EMBL" id="MBO3744126.1"/>
    </source>
</evidence>
<evidence type="ECO:0000256" key="4">
    <source>
        <dbReference type="ARBA" id="ARBA00022991"/>
    </source>
</evidence>
<proteinExistence type="inferred from homology"/>
<dbReference type="Gene3D" id="3.40.50.620">
    <property type="entry name" value="HUPs"/>
    <property type="match status" value="1"/>
</dbReference>
<dbReference type="RefSeq" id="WP_208473360.1">
    <property type="nucleotide sequence ID" value="NZ_JAGFNS010000053.1"/>
</dbReference>
<dbReference type="EMBL" id="JAGFNS010000053">
    <property type="protein sequence ID" value="MBO3744126.1"/>
    <property type="molecule type" value="Genomic_DNA"/>
</dbReference>
<evidence type="ECO:0000256" key="1">
    <source>
        <dbReference type="ARBA" id="ARBA00001974"/>
    </source>
</evidence>
<dbReference type="Pfam" id="PF00875">
    <property type="entry name" value="DNA_photolyase"/>
    <property type="match status" value="1"/>
</dbReference>
<dbReference type="PROSITE" id="PS51645">
    <property type="entry name" value="PHR_CRY_ALPHA_BETA"/>
    <property type="match status" value="1"/>
</dbReference>
<sequence length="442" mass="49667">MSTAVVLLTRDLRLHDNPALAAACAAADRVVPLYVLDPALAGLSPNRTRFLHQSLADLRDRLRKRGGDLVVREGDPVAETIRTARDTGATTITLAADVSGYARRRERRLAHECDRHRIALELHAGLTVVDPGTLRPGGGGDCYKVFTPYYRAWSATRWRPEVAAPDRLTLPDGVTPGDLPARPAGESPHACAGGETAARRRLTAWLSHDIEGYDDAHDDLPGDVTSRLSPYLRWGCLSPLSLAETARSRNADAFVRQLCWRDFYYQVARVHPRLSTEALRPAADRDWRYDTGALEHWQDGLTGVPIVDAGMRQLRDEGWMHNRARLITAAFLTKHLGIDWRPGVAWFFRWLLDGDLPNNSGNWQWTAGTGNDTRPYRRFNPIRQALRFDPEGVYVRRYVPELKGIDGAAVHQPWRLPEPARRGLDYPGPLESHRDEAVWLRD</sequence>
<name>A0ABS3V026_9ACTN</name>
<dbReference type="Gene3D" id="1.10.579.10">
    <property type="entry name" value="DNA Cyclobutane Dipyrimidine Photolyase, subunit A, domain 3"/>
    <property type="match status" value="1"/>
</dbReference>
<evidence type="ECO:0000256" key="2">
    <source>
        <dbReference type="ARBA" id="ARBA00022630"/>
    </source>
</evidence>
<evidence type="ECO:0000256" key="3">
    <source>
        <dbReference type="ARBA" id="ARBA00022827"/>
    </source>
</evidence>
<keyword evidence="8" id="KW-1185">Reference proteome</keyword>
<comment type="cofactor">
    <cofactor evidence="1">
        <name>FAD</name>
        <dbReference type="ChEBI" id="CHEBI:57692"/>
    </cofactor>
</comment>
<dbReference type="PROSITE" id="PS00691">
    <property type="entry name" value="DNA_PHOTOLYASES_1_2"/>
    <property type="match status" value="1"/>
</dbReference>
<organism evidence="7 8">
    <name type="scientific">Actinoplanes flavus</name>
    <dbReference type="NCBI Taxonomy" id="2820290"/>
    <lineage>
        <taxon>Bacteria</taxon>
        <taxon>Bacillati</taxon>
        <taxon>Actinomycetota</taxon>
        <taxon>Actinomycetes</taxon>
        <taxon>Micromonosporales</taxon>
        <taxon>Micromonosporaceae</taxon>
        <taxon>Actinoplanes</taxon>
    </lineage>
</organism>
<evidence type="ECO:0000256" key="5">
    <source>
        <dbReference type="RuleBase" id="RU004182"/>
    </source>
</evidence>
<comment type="caution">
    <text evidence="7">The sequence shown here is derived from an EMBL/GenBank/DDBJ whole genome shotgun (WGS) entry which is preliminary data.</text>
</comment>
<keyword evidence="4 5" id="KW-0157">Chromophore</keyword>
<dbReference type="InterPro" id="IPR005101">
    <property type="entry name" value="Cryptochr/Photolyase_FAD-bd"/>
</dbReference>
<gene>
    <name evidence="7" type="ORF">J5X75_42205</name>
</gene>
<dbReference type="InterPro" id="IPR018394">
    <property type="entry name" value="DNA_photolyase_1_CS_C"/>
</dbReference>
<evidence type="ECO:0000313" key="8">
    <source>
        <dbReference type="Proteomes" id="UP000679690"/>
    </source>
</evidence>
<dbReference type="PANTHER" id="PTHR11455">
    <property type="entry name" value="CRYPTOCHROME"/>
    <property type="match status" value="1"/>
</dbReference>
<dbReference type="PROSITE" id="PS00394">
    <property type="entry name" value="DNA_PHOTOLYASES_1_1"/>
    <property type="match status" value="1"/>
</dbReference>
<dbReference type="PRINTS" id="PR00147">
    <property type="entry name" value="DNAPHOTLYASE"/>
</dbReference>
<dbReference type="SUPFAM" id="SSF48173">
    <property type="entry name" value="Cryptochrome/photolyase FAD-binding domain"/>
    <property type="match status" value="1"/>
</dbReference>
<dbReference type="SUPFAM" id="SSF52425">
    <property type="entry name" value="Cryptochrome/photolyase, N-terminal domain"/>
    <property type="match status" value="1"/>
</dbReference>
<reference evidence="7 8" key="1">
    <citation type="submission" date="2021-03" db="EMBL/GenBank/DDBJ databases">
        <title>Actinoplanes flavus sp. nov., a novel actinomycete isolated from Coconut Palm rhizosphere soil.</title>
        <authorList>
            <person name="Luo X."/>
        </authorList>
    </citation>
    <scope>NUCLEOTIDE SEQUENCE [LARGE SCALE GENOMIC DNA]</scope>
    <source>
        <strain evidence="7 8">NEAU-H7</strain>
    </source>
</reference>
<dbReference type="InterPro" id="IPR036155">
    <property type="entry name" value="Crypto/Photolyase_N_sf"/>
</dbReference>
<keyword evidence="3 5" id="KW-0274">FAD</keyword>
<dbReference type="InterPro" id="IPR036134">
    <property type="entry name" value="Crypto/Photolyase_FAD-like_sf"/>
</dbReference>
<keyword evidence="2 5" id="KW-0285">Flavoprotein</keyword>
<dbReference type="InterPro" id="IPR002081">
    <property type="entry name" value="Cryptochrome/DNA_photolyase_1"/>
</dbReference>
<dbReference type="Gene3D" id="1.25.40.80">
    <property type="match status" value="1"/>
</dbReference>
<accession>A0ABS3V026</accession>